<evidence type="ECO:0008006" key="8">
    <source>
        <dbReference type="Google" id="ProtNLM"/>
    </source>
</evidence>
<keyword evidence="4 5" id="KW-0472">Membrane</keyword>
<dbReference type="Proteomes" id="UP000308014">
    <property type="component" value="Unassembled WGS sequence"/>
</dbReference>
<feature type="transmembrane region" description="Helical" evidence="5">
    <location>
        <begin position="245"/>
        <end position="266"/>
    </location>
</feature>
<gene>
    <name evidence="6" type="ORF">D6D24_08917</name>
</gene>
<name>A0A4S8VBA0_AURPU</name>
<evidence type="ECO:0000256" key="5">
    <source>
        <dbReference type="SAM" id="Phobius"/>
    </source>
</evidence>
<dbReference type="GO" id="GO:0016020">
    <property type="term" value="C:membrane"/>
    <property type="evidence" value="ECO:0007669"/>
    <property type="project" value="UniProtKB-SubCell"/>
</dbReference>
<dbReference type="InterPro" id="IPR045863">
    <property type="entry name" value="CorA_TM1_TM2"/>
</dbReference>
<dbReference type="Pfam" id="PF01544">
    <property type="entry name" value="CorA"/>
    <property type="match status" value="1"/>
</dbReference>
<dbReference type="InterPro" id="IPR002523">
    <property type="entry name" value="MgTranspt_CorA/ZnTranspt_ZntB"/>
</dbReference>
<dbReference type="SUPFAM" id="SSF144083">
    <property type="entry name" value="Magnesium transport protein CorA, transmembrane region"/>
    <property type="match status" value="1"/>
</dbReference>
<comment type="subcellular location">
    <subcellularLocation>
        <location evidence="1">Membrane</location>
        <topology evidence="1">Multi-pass membrane protein</topology>
    </subcellularLocation>
</comment>
<keyword evidence="2 5" id="KW-0812">Transmembrane</keyword>
<evidence type="ECO:0000256" key="1">
    <source>
        <dbReference type="ARBA" id="ARBA00004141"/>
    </source>
</evidence>
<evidence type="ECO:0000256" key="4">
    <source>
        <dbReference type="ARBA" id="ARBA00023136"/>
    </source>
</evidence>
<evidence type="ECO:0000313" key="6">
    <source>
        <dbReference type="EMBL" id="THW08787.1"/>
    </source>
</evidence>
<reference evidence="6 7" key="1">
    <citation type="submission" date="2018-10" db="EMBL/GenBank/DDBJ databases">
        <title>Fifty Aureobasidium pullulans genomes reveal a recombining polyextremotolerant generalist.</title>
        <authorList>
            <person name="Gostincar C."/>
            <person name="Turk M."/>
            <person name="Zajc J."/>
            <person name="Gunde-Cimerman N."/>
        </authorList>
    </citation>
    <scope>NUCLEOTIDE SEQUENCE [LARGE SCALE GENOMIC DNA]</scope>
    <source>
        <strain evidence="6 7">EXF-11318</strain>
    </source>
</reference>
<proteinExistence type="predicted"/>
<dbReference type="EMBL" id="QZAJ01000556">
    <property type="protein sequence ID" value="THW08787.1"/>
    <property type="molecule type" value="Genomic_DNA"/>
</dbReference>
<evidence type="ECO:0000256" key="2">
    <source>
        <dbReference type="ARBA" id="ARBA00022692"/>
    </source>
</evidence>
<evidence type="ECO:0000256" key="3">
    <source>
        <dbReference type="ARBA" id="ARBA00022989"/>
    </source>
</evidence>
<feature type="transmembrane region" description="Helical" evidence="5">
    <location>
        <begin position="204"/>
        <end position="225"/>
    </location>
</feature>
<keyword evidence="3 5" id="KW-1133">Transmembrane helix</keyword>
<dbReference type="AlphaFoldDB" id="A0A4S8VBA0"/>
<evidence type="ECO:0000313" key="7">
    <source>
        <dbReference type="Proteomes" id="UP000308014"/>
    </source>
</evidence>
<sequence>MELSSFLLMLNPVPRSKAEKKISLNAENPNSWDKIDRNPLRLDLLVLSAYADNWRSALADLTDIFHQQRRFILAAKFDNVKDFQETINFTTMSKLQALEEKVQVMPSMIRSTIALLDHMLSLNEALFERELYDDSEREEISQALNAMRMRVEGYLATSIALETRINGIFKLVLNAMILRTQTTTADINHHALDLTKESVQDNSVLKLATLATLFYLPGSFVAGIFGMNYFDFGDGAKIEIASNFWIYLAVTIPLTILTGMAWWLAVRHQKHKAPGHHSGRSSSEWEKV</sequence>
<comment type="caution">
    <text evidence="6">The sequence shown here is derived from an EMBL/GenBank/DDBJ whole genome shotgun (WGS) entry which is preliminary data.</text>
</comment>
<dbReference type="Gene3D" id="1.20.58.340">
    <property type="entry name" value="Magnesium transport protein CorA, transmembrane region"/>
    <property type="match status" value="1"/>
</dbReference>
<accession>A0A4S8VBA0</accession>
<protein>
    <recommendedName>
        <fullName evidence="8">Mg2+ transporter protein</fullName>
    </recommendedName>
</protein>
<organism evidence="6 7">
    <name type="scientific">Aureobasidium pullulans</name>
    <name type="common">Black yeast</name>
    <name type="synonym">Pullularia pullulans</name>
    <dbReference type="NCBI Taxonomy" id="5580"/>
    <lineage>
        <taxon>Eukaryota</taxon>
        <taxon>Fungi</taxon>
        <taxon>Dikarya</taxon>
        <taxon>Ascomycota</taxon>
        <taxon>Pezizomycotina</taxon>
        <taxon>Dothideomycetes</taxon>
        <taxon>Dothideomycetidae</taxon>
        <taxon>Dothideales</taxon>
        <taxon>Saccotheciaceae</taxon>
        <taxon>Aureobasidium</taxon>
    </lineage>
</organism>